<feature type="transmembrane region" description="Helical" evidence="1">
    <location>
        <begin position="104"/>
        <end position="122"/>
    </location>
</feature>
<feature type="transmembrane region" description="Helical" evidence="1">
    <location>
        <begin position="63"/>
        <end position="84"/>
    </location>
</feature>
<evidence type="ECO:0000256" key="1">
    <source>
        <dbReference type="SAM" id="Phobius"/>
    </source>
</evidence>
<feature type="transmembrane region" description="Helical" evidence="1">
    <location>
        <begin position="35"/>
        <end position="56"/>
    </location>
</feature>
<comment type="caution">
    <text evidence="2">The sequence shown here is derived from an EMBL/GenBank/DDBJ whole genome shotgun (WGS) entry which is preliminary data.</text>
</comment>
<keyword evidence="1" id="KW-0472">Membrane</keyword>
<gene>
    <name evidence="2" type="ORF">HG263_00705</name>
</gene>
<protein>
    <submittedName>
        <fullName evidence="2">Uncharacterized protein</fullName>
    </submittedName>
</protein>
<dbReference type="EMBL" id="JABBPG010000001">
    <property type="protein sequence ID" value="NOU49070.1"/>
    <property type="molecule type" value="Genomic_DNA"/>
</dbReference>
<reference evidence="2 3" key="1">
    <citation type="submission" date="2020-04" db="EMBL/GenBank/DDBJ databases">
        <title>Pseudoalteromonas caenipelagi sp. nov., isolated from a tidal flat.</title>
        <authorList>
            <person name="Park S."/>
            <person name="Yoon J.-H."/>
        </authorList>
    </citation>
    <scope>NUCLEOTIDE SEQUENCE [LARGE SCALE GENOMIC DNA]</scope>
    <source>
        <strain evidence="2 3">JBTF-M23</strain>
    </source>
</reference>
<proteinExistence type="predicted"/>
<keyword evidence="1" id="KW-0812">Transmembrane</keyword>
<sequence>MIEVYLGLSLLIGLIIIYEARYILSAPNNPVTPVTAITSIIELVWAIVSIFALLYLPFSKWQILLPTFYITHNVIGWIYGFWLAGKLTKQNSNQLVIPSWYAKFSFNFGIIYTVLGMLAIIAF</sequence>
<accession>A0A849V8H1</accession>
<name>A0A849V8H1_9GAMM</name>
<keyword evidence="1" id="KW-1133">Transmembrane helix</keyword>
<evidence type="ECO:0000313" key="3">
    <source>
        <dbReference type="Proteomes" id="UP000586305"/>
    </source>
</evidence>
<keyword evidence="3" id="KW-1185">Reference proteome</keyword>
<organism evidence="2 3">
    <name type="scientific">Pseudoalteromonas caenipelagi</name>
    <dbReference type="NCBI Taxonomy" id="2726988"/>
    <lineage>
        <taxon>Bacteria</taxon>
        <taxon>Pseudomonadati</taxon>
        <taxon>Pseudomonadota</taxon>
        <taxon>Gammaproteobacteria</taxon>
        <taxon>Alteromonadales</taxon>
        <taxon>Pseudoalteromonadaceae</taxon>
        <taxon>Pseudoalteromonas</taxon>
    </lineage>
</organism>
<dbReference type="Proteomes" id="UP000586305">
    <property type="component" value="Unassembled WGS sequence"/>
</dbReference>
<evidence type="ECO:0000313" key="2">
    <source>
        <dbReference type="EMBL" id="NOU49070.1"/>
    </source>
</evidence>
<dbReference type="AlphaFoldDB" id="A0A849V8H1"/>
<dbReference type="RefSeq" id="WP_171624172.1">
    <property type="nucleotide sequence ID" value="NZ_JABBPG010000001.1"/>
</dbReference>